<protein>
    <submittedName>
        <fullName evidence="8">Replication protein</fullName>
    </submittedName>
</protein>
<name>U7R4A9_PHOTE</name>
<evidence type="ECO:0000259" key="7">
    <source>
        <dbReference type="Pfam" id="PF05840"/>
    </source>
</evidence>
<dbReference type="Pfam" id="PF05840">
    <property type="entry name" value="Phage_GPA"/>
    <property type="match status" value="1"/>
</dbReference>
<comment type="caution">
    <text evidence="8">The sequence shown here is derived from an EMBL/GenBank/DDBJ whole genome shotgun (WGS) entry which is preliminary data.</text>
</comment>
<dbReference type="GO" id="GO:0004519">
    <property type="term" value="F:endonuclease activity"/>
    <property type="evidence" value="ECO:0007669"/>
    <property type="project" value="UniProtKB-KW"/>
</dbReference>
<evidence type="ECO:0000256" key="4">
    <source>
        <dbReference type="ARBA" id="ARBA00022722"/>
    </source>
</evidence>
<dbReference type="EMBL" id="AXDT01000039">
    <property type="protein sequence ID" value="ERT14112.1"/>
    <property type="molecule type" value="Genomic_DNA"/>
</dbReference>
<dbReference type="PATRIC" id="fig|1389415.4.peg.1024"/>
<keyword evidence="4" id="KW-0540">Nuclease</keyword>
<dbReference type="GO" id="GO:0006260">
    <property type="term" value="P:DNA replication"/>
    <property type="evidence" value="ECO:0007669"/>
    <property type="project" value="UniProtKB-KW"/>
</dbReference>
<evidence type="ECO:0000256" key="3">
    <source>
        <dbReference type="ARBA" id="ARBA00022705"/>
    </source>
</evidence>
<organism evidence="8 9">
    <name type="scientific">Photorhabdus temperata J3</name>
    <dbReference type="NCBI Taxonomy" id="1389415"/>
    <lineage>
        <taxon>Bacteria</taxon>
        <taxon>Pseudomonadati</taxon>
        <taxon>Pseudomonadota</taxon>
        <taxon>Gammaproteobacteria</taxon>
        <taxon>Enterobacterales</taxon>
        <taxon>Morganellaceae</taxon>
        <taxon>Photorhabdus</taxon>
    </lineage>
</organism>
<dbReference type="RefSeq" id="WP_023043972.1">
    <property type="nucleotide sequence ID" value="NZ_AXDT01000039.1"/>
</dbReference>
<proteinExistence type="inferred from homology"/>
<comment type="function">
    <text evidence="1">Possible endonuclease which induces a single-strand cut and initiates DNA replication.</text>
</comment>
<feature type="domain" description="Replication gene A protein-like" evidence="7">
    <location>
        <begin position="135"/>
        <end position="459"/>
    </location>
</feature>
<accession>U7R4A9</accession>
<evidence type="ECO:0000256" key="1">
    <source>
        <dbReference type="ARBA" id="ARBA00003293"/>
    </source>
</evidence>
<keyword evidence="5" id="KW-0255">Endonuclease</keyword>
<gene>
    <name evidence="8" type="ORF">O185_05175</name>
</gene>
<dbReference type="GO" id="GO:0016787">
    <property type="term" value="F:hydrolase activity"/>
    <property type="evidence" value="ECO:0007669"/>
    <property type="project" value="UniProtKB-KW"/>
</dbReference>
<keyword evidence="9" id="KW-1185">Reference proteome</keyword>
<evidence type="ECO:0000256" key="5">
    <source>
        <dbReference type="ARBA" id="ARBA00022759"/>
    </source>
</evidence>
<comment type="similarity">
    <text evidence="2">Belongs to the phage GPA family.</text>
</comment>
<sequence length="715" mass="81902">MSELIDLLQEHNSDYQQSKRLQYEMFKPGLPGESTLAEQIMWQVNPDDYDWRHKIIGDMPDFLALYFATRYKKIFTQSGGDRRRANTFLRQFGENVLPRLNKVTERYQFKDQVSGVTPFPFIEQLERLVTLERKDIKQLAWGISHFMAENYENTSAQYVNQQPASEQDARERLIRIYELLAKLTQQAGTTAPYWQQFTKGREGATVDQLCAGLLRMMSDKWWYARLKRMRDIRAEHMAIAVGQVQKSASPYVSRSTLREWLEQKRRNWDFIKQFDVENEQGDRVPLEDMVLGSVANPAVRRSELMVRMRGFENLADELGYVGEFYTITAPSKCHAVHSVGGFVSNWNGASPRDTQKYLCNVWAKIRAAYSRAGISAFGFRVVEPHHDGTPHWHMLLFMRPEHVDEMRDIMCYYARLEDSEELQGQKALKARFHVKPIDKAKGSATGYIAKYISKNIDGYALDGEKDEETGQLLKDMSRSVAAWASRWRIRQFQQIGGAPVSVWRELRRLRGDEQILPDADMDNVRFAADVGDWFAYTEFQGGPLVARKDLTVRLSYEITEQGNAYGENVLRISGVYSPRLGDSSSFITRTVKWNIVPKFNADVKGVGLGFSGGFAASWSSVNNCTGCDSTARGGDLLVEKVIDYADSIGMDFSRAMAKSLIIGGKINIGEQSFRLWTDGSFIPIEAECQKEARRDLLWQRIKNIGEMRKNSIDVF</sequence>
<evidence type="ECO:0000256" key="6">
    <source>
        <dbReference type="ARBA" id="ARBA00022801"/>
    </source>
</evidence>
<evidence type="ECO:0000313" key="8">
    <source>
        <dbReference type="EMBL" id="ERT14112.1"/>
    </source>
</evidence>
<evidence type="ECO:0000313" key="9">
    <source>
        <dbReference type="Proteomes" id="UP000017133"/>
    </source>
</evidence>
<dbReference type="Proteomes" id="UP000017133">
    <property type="component" value="Unassembled WGS sequence"/>
</dbReference>
<dbReference type="InterPro" id="IPR008766">
    <property type="entry name" value="Replication_gene_A-like"/>
</dbReference>
<dbReference type="AlphaFoldDB" id="U7R4A9"/>
<evidence type="ECO:0000256" key="2">
    <source>
        <dbReference type="ARBA" id="ARBA00009260"/>
    </source>
</evidence>
<keyword evidence="6" id="KW-0378">Hydrolase</keyword>
<keyword evidence="3" id="KW-0235">DNA replication</keyword>
<reference evidence="8 9" key="1">
    <citation type="submission" date="2013-10" db="EMBL/GenBank/DDBJ databases">
        <title>Whole Genome Shotgun Sequence of Photorhabdus temperata J3.</title>
        <authorList>
            <person name="Park G.-S."/>
            <person name="Hong S.-J."/>
            <person name="Shin J.-H."/>
        </authorList>
    </citation>
    <scope>NUCLEOTIDE SEQUENCE [LARGE SCALE GENOMIC DNA]</scope>
    <source>
        <strain evidence="8 9">J3</strain>
    </source>
</reference>